<evidence type="ECO:0000313" key="2">
    <source>
        <dbReference type="EMBL" id="SDA49213.1"/>
    </source>
</evidence>
<evidence type="ECO:0000313" key="3">
    <source>
        <dbReference type="Proteomes" id="UP000199689"/>
    </source>
</evidence>
<dbReference type="RefSeq" id="WP_091364238.1">
    <property type="nucleotide sequence ID" value="NZ_FMXA01000009.1"/>
</dbReference>
<feature type="domain" description="NAD(P)-binding" evidence="1">
    <location>
        <begin position="7"/>
        <end position="119"/>
    </location>
</feature>
<keyword evidence="3" id="KW-1185">Reference proteome</keyword>
<accession>A0A1G5VTN4</accession>
<reference evidence="2 3" key="1">
    <citation type="submission" date="2016-10" db="EMBL/GenBank/DDBJ databases">
        <authorList>
            <person name="de Groot N.N."/>
        </authorList>
    </citation>
    <scope>NUCLEOTIDE SEQUENCE [LARGE SCALE GENOMIC DNA]</scope>
    <source>
        <strain evidence="2 3">DSM 15230</strain>
    </source>
</reference>
<organism evidence="2 3">
    <name type="scientific">Allisonella histaminiformans</name>
    <dbReference type="NCBI Taxonomy" id="209880"/>
    <lineage>
        <taxon>Bacteria</taxon>
        <taxon>Bacillati</taxon>
        <taxon>Bacillota</taxon>
        <taxon>Negativicutes</taxon>
        <taxon>Veillonellales</taxon>
        <taxon>Veillonellaceae</taxon>
        <taxon>Allisonella</taxon>
    </lineage>
</organism>
<dbReference type="Proteomes" id="UP000199689">
    <property type="component" value="Unassembled WGS sequence"/>
</dbReference>
<dbReference type="Pfam" id="PF13460">
    <property type="entry name" value="NAD_binding_10"/>
    <property type="match status" value="1"/>
</dbReference>
<evidence type="ECO:0000259" key="1">
    <source>
        <dbReference type="Pfam" id="PF13460"/>
    </source>
</evidence>
<proteinExistence type="predicted"/>
<dbReference type="Gene3D" id="3.40.50.720">
    <property type="entry name" value="NAD(P)-binding Rossmann-like Domain"/>
    <property type="match status" value="1"/>
</dbReference>
<dbReference type="GeneID" id="87755899"/>
<dbReference type="OrthoDB" id="9798632at2"/>
<dbReference type="InterPro" id="IPR016040">
    <property type="entry name" value="NAD(P)-bd_dom"/>
</dbReference>
<dbReference type="AlphaFoldDB" id="A0A1G5VTN4"/>
<dbReference type="PANTHER" id="PTHR14097">
    <property type="entry name" value="OXIDOREDUCTASE HTATIP2"/>
    <property type="match status" value="1"/>
</dbReference>
<dbReference type="InterPro" id="IPR036291">
    <property type="entry name" value="NAD(P)-bd_dom_sf"/>
</dbReference>
<dbReference type="STRING" id="209880.SAMN02910343_00872"/>
<gene>
    <name evidence="2" type="ORF">SAMN02910343_00872</name>
</gene>
<dbReference type="PANTHER" id="PTHR14097:SF7">
    <property type="entry name" value="OXIDOREDUCTASE HTATIP2"/>
    <property type="match status" value="1"/>
</dbReference>
<name>A0A1G5VTN4_9FIRM</name>
<dbReference type="EMBL" id="FMXA01000009">
    <property type="protein sequence ID" value="SDA49213.1"/>
    <property type="molecule type" value="Genomic_DNA"/>
</dbReference>
<sequence length="214" mass="24304">MKALVIGATGAVGRDLVSELLQHDCWEEIHIFVRRSCGLRDSRIKEHIIDFENPKAWEGLVKGDVLFSALGTSRKQAGSKDAQWRVDYDYQYEFARAARRNGVRELVLVSSLGADAKSSYFYMSMKGQLEKAMQQLEFPSLVIMQPPALIRKKTKRITEPLLVALIQLCNRFGCFRNWNPMKTEVVAAAMERAGEEQPEGVHIIRGQDIRTYGK</sequence>
<protein>
    <submittedName>
        <fullName evidence="2">Uncharacterized conserved protein YbjT, contains NAD(P)-binding and DUF2867 domains</fullName>
    </submittedName>
</protein>
<dbReference type="SUPFAM" id="SSF51735">
    <property type="entry name" value="NAD(P)-binding Rossmann-fold domains"/>
    <property type="match status" value="1"/>
</dbReference>